<keyword evidence="3" id="KW-1185">Reference proteome</keyword>
<sequence>MWWWQRWPMRPQGPVKRCGLSNAASMPRISPRKRPQSGIKASHDANDRAVAPKRECSSIATDCHGHQEAVAHNCFWHLEADPSTAKWPAQGGSAGFDPIMTHRDKVEMRAGSCPSNIPSSKLRNIMIPAGPVREERNAAIQYSGLGSLWQVAEFPKCIASLDLIAVANAPFSADLVPPVTSHDQDQTGSISGPPPIRYPQRHPFQSTRPLHHRTPRPIMPVEQVMCLTYKTEFPQNGRDGLQTKISSIE</sequence>
<proteinExistence type="predicted"/>
<dbReference type="AlphaFoldDB" id="A0A166LYL2"/>
<feature type="region of interest" description="Disordered" evidence="1">
    <location>
        <begin position="178"/>
        <end position="217"/>
    </location>
</feature>
<protein>
    <submittedName>
        <fullName evidence="2">Uncharacterized protein</fullName>
    </submittedName>
</protein>
<dbReference type="EMBL" id="KV417532">
    <property type="protein sequence ID" value="KZP23455.1"/>
    <property type="molecule type" value="Genomic_DNA"/>
</dbReference>
<name>A0A166LYL2_9AGAM</name>
<gene>
    <name evidence="2" type="ORF">FIBSPDRAFT_930524</name>
</gene>
<evidence type="ECO:0000313" key="3">
    <source>
        <dbReference type="Proteomes" id="UP000076532"/>
    </source>
</evidence>
<accession>A0A166LYL2</accession>
<reference evidence="2 3" key="1">
    <citation type="journal article" date="2016" name="Mol. Biol. Evol.">
        <title>Comparative Genomics of Early-Diverging Mushroom-Forming Fungi Provides Insights into the Origins of Lignocellulose Decay Capabilities.</title>
        <authorList>
            <person name="Nagy L.G."/>
            <person name="Riley R."/>
            <person name="Tritt A."/>
            <person name="Adam C."/>
            <person name="Daum C."/>
            <person name="Floudas D."/>
            <person name="Sun H."/>
            <person name="Yadav J.S."/>
            <person name="Pangilinan J."/>
            <person name="Larsson K.H."/>
            <person name="Matsuura K."/>
            <person name="Barry K."/>
            <person name="Labutti K."/>
            <person name="Kuo R."/>
            <person name="Ohm R.A."/>
            <person name="Bhattacharya S.S."/>
            <person name="Shirouzu T."/>
            <person name="Yoshinaga Y."/>
            <person name="Martin F.M."/>
            <person name="Grigoriev I.V."/>
            <person name="Hibbett D.S."/>
        </authorList>
    </citation>
    <scope>NUCLEOTIDE SEQUENCE [LARGE SCALE GENOMIC DNA]</scope>
    <source>
        <strain evidence="2 3">CBS 109695</strain>
    </source>
</reference>
<organism evidence="2 3">
    <name type="scientific">Athelia psychrophila</name>
    <dbReference type="NCBI Taxonomy" id="1759441"/>
    <lineage>
        <taxon>Eukaryota</taxon>
        <taxon>Fungi</taxon>
        <taxon>Dikarya</taxon>
        <taxon>Basidiomycota</taxon>
        <taxon>Agaricomycotina</taxon>
        <taxon>Agaricomycetes</taxon>
        <taxon>Agaricomycetidae</taxon>
        <taxon>Atheliales</taxon>
        <taxon>Atheliaceae</taxon>
        <taxon>Athelia</taxon>
    </lineage>
</organism>
<evidence type="ECO:0000256" key="1">
    <source>
        <dbReference type="SAM" id="MobiDB-lite"/>
    </source>
</evidence>
<feature type="region of interest" description="Disordered" evidence="1">
    <location>
        <begin position="21"/>
        <end position="49"/>
    </location>
</feature>
<dbReference type="Proteomes" id="UP000076532">
    <property type="component" value="Unassembled WGS sequence"/>
</dbReference>
<evidence type="ECO:0000313" key="2">
    <source>
        <dbReference type="EMBL" id="KZP23455.1"/>
    </source>
</evidence>